<name>A0A6S6ZY90_9BURK</name>
<feature type="chain" id="PRO_5028851011" description="Secreted protein" evidence="1">
    <location>
        <begin position="24"/>
        <end position="218"/>
    </location>
</feature>
<keyword evidence="3" id="KW-1185">Reference proteome</keyword>
<evidence type="ECO:0000256" key="1">
    <source>
        <dbReference type="SAM" id="SignalP"/>
    </source>
</evidence>
<gene>
    <name evidence="2" type="ORF">LMG3431_02337</name>
</gene>
<evidence type="ECO:0000313" key="3">
    <source>
        <dbReference type="Proteomes" id="UP000494108"/>
    </source>
</evidence>
<evidence type="ECO:0000313" key="2">
    <source>
        <dbReference type="EMBL" id="CAB3643629.1"/>
    </source>
</evidence>
<dbReference type="AlphaFoldDB" id="A0A6S6ZY90"/>
<dbReference type="EMBL" id="CADIJX010000002">
    <property type="protein sequence ID" value="CAB3643629.1"/>
    <property type="molecule type" value="Genomic_DNA"/>
</dbReference>
<protein>
    <recommendedName>
        <fullName evidence="4">Secreted protein</fullName>
    </recommendedName>
</protein>
<sequence>MAAMTLGLVVAPPLSATVGVVTAAPESARVPLSKVSKLRSNAVLPPMMLTATAKPTAAPCVPIAPATVMAYSAEASDALTRTASPVKPARLPALMVLSLMRASVAPRIMLTLTAPASANFLANAPAAPTDTSSGDECADTSTLPPTSISAYSISALVRELNSLTLTEAPTATEPPAATATPPVTATSVLFSVALTVSAVASMTLRVVTTPLPSRLGST</sequence>
<dbReference type="Proteomes" id="UP000494108">
    <property type="component" value="Unassembled WGS sequence"/>
</dbReference>
<feature type="signal peptide" evidence="1">
    <location>
        <begin position="1"/>
        <end position="23"/>
    </location>
</feature>
<proteinExistence type="predicted"/>
<accession>A0A6S6ZY90</accession>
<reference evidence="2 3" key="1">
    <citation type="submission" date="2020-04" db="EMBL/GenBank/DDBJ databases">
        <authorList>
            <person name="De Canck E."/>
        </authorList>
    </citation>
    <scope>NUCLEOTIDE SEQUENCE [LARGE SCALE GENOMIC DNA]</scope>
    <source>
        <strain evidence="2 3">LMG 3431</strain>
    </source>
</reference>
<evidence type="ECO:0008006" key="4">
    <source>
        <dbReference type="Google" id="ProtNLM"/>
    </source>
</evidence>
<keyword evidence="1" id="KW-0732">Signal</keyword>
<organism evidence="2 3">
    <name type="scientific">Achromobacter pestifer</name>
    <dbReference type="NCBI Taxonomy" id="1353889"/>
    <lineage>
        <taxon>Bacteria</taxon>
        <taxon>Pseudomonadati</taxon>
        <taxon>Pseudomonadota</taxon>
        <taxon>Betaproteobacteria</taxon>
        <taxon>Burkholderiales</taxon>
        <taxon>Alcaligenaceae</taxon>
        <taxon>Achromobacter</taxon>
    </lineage>
</organism>